<comment type="similarity">
    <text evidence="2">Belongs to the HPPK family.</text>
</comment>
<dbReference type="NCBIfam" id="TIGR01498">
    <property type="entry name" value="folK"/>
    <property type="match status" value="1"/>
</dbReference>
<comment type="pathway">
    <text evidence="1">Cofactor biosynthesis; tetrahydrofolate biosynthesis; 2-amino-4-hydroxy-6-hydroxymethyl-7,8-dihydropteridine diphosphate from 7,8-dihydroneopterin triphosphate: step 4/4.</text>
</comment>
<dbReference type="InterPro" id="IPR000550">
    <property type="entry name" value="Hppk"/>
</dbReference>
<accession>A0A2U2XD95</accession>
<evidence type="ECO:0000256" key="10">
    <source>
        <dbReference type="ARBA" id="ARBA00029409"/>
    </source>
</evidence>
<proteinExistence type="inferred from homology"/>
<evidence type="ECO:0000256" key="5">
    <source>
        <dbReference type="ARBA" id="ARBA00022679"/>
    </source>
</evidence>
<dbReference type="Gene3D" id="3.30.70.560">
    <property type="entry name" value="7,8-Dihydro-6-hydroxymethylpterin-pyrophosphokinase HPPK"/>
    <property type="match status" value="1"/>
</dbReference>
<organism evidence="14 15">
    <name type="scientific">Brumimicrobium oceani</name>
    <dbReference type="NCBI Taxonomy" id="2100725"/>
    <lineage>
        <taxon>Bacteria</taxon>
        <taxon>Pseudomonadati</taxon>
        <taxon>Bacteroidota</taxon>
        <taxon>Flavobacteriia</taxon>
        <taxon>Flavobacteriales</taxon>
        <taxon>Crocinitomicaceae</taxon>
        <taxon>Brumimicrobium</taxon>
    </lineage>
</organism>
<comment type="function">
    <text evidence="10">Catalyzes the transfer of pyrophosphate from adenosine triphosphate (ATP) to 6-hydroxymethyl-7,8-dihydropterin, an enzymatic step in folate biosynthesis pathway.</text>
</comment>
<dbReference type="AlphaFoldDB" id="A0A2U2XD95"/>
<name>A0A2U2XD95_9FLAO</name>
<evidence type="ECO:0000313" key="15">
    <source>
        <dbReference type="Proteomes" id="UP000245370"/>
    </source>
</evidence>
<dbReference type="Pfam" id="PF01288">
    <property type="entry name" value="HPPK"/>
    <property type="match status" value="1"/>
</dbReference>
<keyword evidence="15" id="KW-1185">Reference proteome</keyword>
<evidence type="ECO:0000256" key="1">
    <source>
        <dbReference type="ARBA" id="ARBA00005051"/>
    </source>
</evidence>
<keyword evidence="8" id="KW-0067">ATP-binding</keyword>
<reference evidence="14 15" key="2">
    <citation type="submission" date="2018-05" db="EMBL/GenBank/DDBJ databases">
        <authorList>
            <person name="Lanie J.A."/>
            <person name="Ng W.-L."/>
            <person name="Kazmierczak K.M."/>
            <person name="Andrzejewski T.M."/>
            <person name="Davidsen T.M."/>
            <person name="Wayne K.J."/>
            <person name="Tettelin H."/>
            <person name="Glass J.I."/>
            <person name="Rusch D."/>
            <person name="Podicherti R."/>
            <person name="Tsui H.-C.T."/>
            <person name="Winkler M.E."/>
        </authorList>
    </citation>
    <scope>NUCLEOTIDE SEQUENCE [LARGE SCALE GENOMIC DNA]</scope>
    <source>
        <strain evidence="14 15">C305</strain>
    </source>
</reference>
<dbReference type="UniPathway" id="UPA00077">
    <property type="reaction ID" value="UER00155"/>
</dbReference>
<evidence type="ECO:0000256" key="7">
    <source>
        <dbReference type="ARBA" id="ARBA00022777"/>
    </source>
</evidence>
<reference evidence="14 15" key="1">
    <citation type="submission" date="2018-05" db="EMBL/GenBank/DDBJ databases">
        <title>Brumimicrobium oceani sp. nov., isolated from coastal sediment.</title>
        <authorList>
            <person name="Kou Y."/>
        </authorList>
    </citation>
    <scope>NUCLEOTIDE SEQUENCE [LARGE SCALE GENOMIC DNA]</scope>
    <source>
        <strain evidence="14 15">C305</strain>
    </source>
</reference>
<keyword evidence="6" id="KW-0547">Nucleotide-binding</keyword>
<evidence type="ECO:0000313" key="14">
    <source>
        <dbReference type="EMBL" id="PWH85743.1"/>
    </source>
</evidence>
<feature type="domain" description="7,8-dihydro-6-hydroxymethylpterin-pyrophosphokinase" evidence="13">
    <location>
        <begin position="9"/>
        <end position="138"/>
    </location>
</feature>
<keyword evidence="5" id="KW-0808">Transferase</keyword>
<gene>
    <name evidence="14" type="primary">folK</name>
    <name evidence="14" type="ORF">DIT68_06525</name>
</gene>
<evidence type="ECO:0000259" key="13">
    <source>
        <dbReference type="Pfam" id="PF01288"/>
    </source>
</evidence>
<comment type="caution">
    <text evidence="14">The sequence shown here is derived from an EMBL/GenBank/DDBJ whole genome shotgun (WGS) entry which is preliminary data.</text>
</comment>
<dbReference type="GO" id="GO:0016301">
    <property type="term" value="F:kinase activity"/>
    <property type="evidence" value="ECO:0007669"/>
    <property type="project" value="UniProtKB-KW"/>
</dbReference>
<dbReference type="SUPFAM" id="SSF55083">
    <property type="entry name" value="6-hydroxymethyl-7,8-dihydropterin pyrophosphokinase, HPPK"/>
    <property type="match status" value="1"/>
</dbReference>
<keyword evidence="7 14" id="KW-0418">Kinase</keyword>
<dbReference type="PANTHER" id="PTHR43071:SF1">
    <property type="entry name" value="2-AMINO-4-HYDROXY-6-HYDROXYMETHYLDIHYDROPTERIDINE PYROPHOSPHOKINASE"/>
    <property type="match status" value="1"/>
</dbReference>
<keyword evidence="9" id="KW-0289">Folate biosynthesis</keyword>
<protein>
    <recommendedName>
        <fullName evidence="4">2-amino-4-hydroxy-6-hydroxymethyldihydropteridine pyrophosphokinase</fullName>
        <ecNumber evidence="3">2.7.6.3</ecNumber>
    </recommendedName>
    <alternativeName>
        <fullName evidence="11">6-hydroxymethyl-7,8-dihydropterin pyrophosphokinase</fullName>
    </alternativeName>
    <alternativeName>
        <fullName evidence="12">7,8-dihydro-6-hydroxymethylpterin-pyrophosphokinase</fullName>
    </alternativeName>
</protein>
<evidence type="ECO:0000256" key="11">
    <source>
        <dbReference type="ARBA" id="ARBA00029766"/>
    </source>
</evidence>
<evidence type="ECO:0000256" key="2">
    <source>
        <dbReference type="ARBA" id="ARBA00005810"/>
    </source>
</evidence>
<dbReference type="PANTHER" id="PTHR43071">
    <property type="entry name" value="2-AMINO-4-HYDROXY-6-HYDROXYMETHYLDIHYDROPTERIDINE PYROPHOSPHOKINASE"/>
    <property type="match status" value="1"/>
</dbReference>
<evidence type="ECO:0000256" key="6">
    <source>
        <dbReference type="ARBA" id="ARBA00022741"/>
    </source>
</evidence>
<dbReference type="EMBL" id="QFRJ01000004">
    <property type="protein sequence ID" value="PWH85743.1"/>
    <property type="molecule type" value="Genomic_DNA"/>
</dbReference>
<evidence type="ECO:0000256" key="12">
    <source>
        <dbReference type="ARBA" id="ARBA00033413"/>
    </source>
</evidence>
<dbReference type="GO" id="GO:0046656">
    <property type="term" value="P:folic acid biosynthetic process"/>
    <property type="evidence" value="ECO:0007669"/>
    <property type="project" value="UniProtKB-KW"/>
</dbReference>
<dbReference type="GO" id="GO:0005524">
    <property type="term" value="F:ATP binding"/>
    <property type="evidence" value="ECO:0007669"/>
    <property type="project" value="UniProtKB-KW"/>
</dbReference>
<dbReference type="EC" id="2.7.6.3" evidence="3"/>
<dbReference type="GO" id="GO:0046654">
    <property type="term" value="P:tetrahydrofolate biosynthetic process"/>
    <property type="evidence" value="ECO:0007669"/>
    <property type="project" value="UniProtKB-UniPathway"/>
</dbReference>
<dbReference type="GO" id="GO:0003848">
    <property type="term" value="F:2-amino-4-hydroxy-6-hydroxymethyldihydropteridine diphosphokinase activity"/>
    <property type="evidence" value="ECO:0007669"/>
    <property type="project" value="UniProtKB-EC"/>
</dbReference>
<dbReference type="CDD" id="cd00483">
    <property type="entry name" value="HPPK"/>
    <property type="match status" value="1"/>
</dbReference>
<evidence type="ECO:0000256" key="8">
    <source>
        <dbReference type="ARBA" id="ARBA00022840"/>
    </source>
</evidence>
<dbReference type="RefSeq" id="WP_109359022.1">
    <property type="nucleotide sequence ID" value="NZ_QFRJ01000004.1"/>
</dbReference>
<dbReference type="Proteomes" id="UP000245370">
    <property type="component" value="Unassembled WGS sequence"/>
</dbReference>
<dbReference type="InterPro" id="IPR035907">
    <property type="entry name" value="Hppk_sf"/>
</dbReference>
<evidence type="ECO:0000256" key="4">
    <source>
        <dbReference type="ARBA" id="ARBA00016218"/>
    </source>
</evidence>
<evidence type="ECO:0000256" key="3">
    <source>
        <dbReference type="ARBA" id="ARBA00013253"/>
    </source>
</evidence>
<evidence type="ECO:0000256" key="9">
    <source>
        <dbReference type="ARBA" id="ARBA00022909"/>
    </source>
</evidence>
<dbReference type="OrthoDB" id="9776634at2"/>
<sequence>MKEKKEVILGLGSNIGNRKEYIEKAISELAKVFKSEVIRSSIFESEAWGFETVNKFLNCCVVIETNLSPEAVLLETKAIEKGLGRVKKSKNGEYQSRVIDIDILYMGGMILESENLSIPHPLIYHRSFVIRPLAEIRPAFVDPVKRATVIDLLKACNDKNDPVLYSH</sequence>